<proteinExistence type="predicted"/>
<gene>
    <name evidence="1" type="ORF">PTKU64_32870</name>
</gene>
<sequence>MRWLTAGCVDPSSRAAAVKLARRAADSKADKVCIGGRRSGPGITSPYGPISARRLHNGLMSGNSDMQAALVALQAPHLEA</sequence>
<dbReference type="EMBL" id="AP024956">
    <property type="protein sequence ID" value="BCZ79612.1"/>
    <property type="molecule type" value="Genomic_DNA"/>
</dbReference>
<accession>A0ABN6JF75</accession>
<evidence type="ECO:0000313" key="2">
    <source>
        <dbReference type="Proteomes" id="UP001319874"/>
    </source>
</evidence>
<evidence type="ECO:0000313" key="1">
    <source>
        <dbReference type="EMBL" id="BCZ79612.1"/>
    </source>
</evidence>
<organism evidence="1 2">
    <name type="scientific">Paraburkholderia terrae</name>
    <dbReference type="NCBI Taxonomy" id="311230"/>
    <lineage>
        <taxon>Bacteria</taxon>
        <taxon>Pseudomonadati</taxon>
        <taxon>Pseudomonadota</taxon>
        <taxon>Betaproteobacteria</taxon>
        <taxon>Burkholderiales</taxon>
        <taxon>Burkholderiaceae</taxon>
        <taxon>Paraburkholderia</taxon>
    </lineage>
</organism>
<dbReference type="Proteomes" id="UP001319874">
    <property type="component" value="Chromosome 2"/>
</dbReference>
<reference evidence="1 2" key="1">
    <citation type="journal article" date="2022" name="Front. Microbiol.">
        <title>Identification and characterization of a novel class of self-sufficient cytochrome P450 hydroxylase involved in cyclohexanecarboxylate degradation in Paraburkholderia terrae strain KU-64.</title>
        <authorList>
            <person name="Yamamoto T."/>
            <person name="Hasegawa Y."/>
            <person name="Iwaki H."/>
        </authorList>
    </citation>
    <scope>NUCLEOTIDE SEQUENCE [LARGE SCALE GENOMIC DNA]</scope>
    <source>
        <strain evidence="1 2">KU-64</strain>
    </source>
</reference>
<name>A0ABN6JF75_9BURK</name>
<keyword evidence="2" id="KW-1185">Reference proteome</keyword>
<protein>
    <submittedName>
        <fullName evidence="1">Uncharacterized protein</fullName>
    </submittedName>
</protein>